<organism evidence="2">
    <name type="scientific">Tanacetum cinerariifolium</name>
    <name type="common">Dalmatian daisy</name>
    <name type="synonym">Chrysanthemum cinerariifolium</name>
    <dbReference type="NCBI Taxonomy" id="118510"/>
    <lineage>
        <taxon>Eukaryota</taxon>
        <taxon>Viridiplantae</taxon>
        <taxon>Streptophyta</taxon>
        <taxon>Embryophyta</taxon>
        <taxon>Tracheophyta</taxon>
        <taxon>Spermatophyta</taxon>
        <taxon>Magnoliopsida</taxon>
        <taxon>eudicotyledons</taxon>
        <taxon>Gunneridae</taxon>
        <taxon>Pentapetalae</taxon>
        <taxon>asterids</taxon>
        <taxon>campanulids</taxon>
        <taxon>Asterales</taxon>
        <taxon>Asteraceae</taxon>
        <taxon>Asteroideae</taxon>
        <taxon>Anthemideae</taxon>
        <taxon>Anthemidinae</taxon>
        <taxon>Tanacetum</taxon>
    </lineage>
</organism>
<reference evidence="2" key="1">
    <citation type="journal article" date="2019" name="Sci. Rep.">
        <title>Draft genome of Tanacetum cinerariifolium, the natural source of mosquito coil.</title>
        <authorList>
            <person name="Yamashiro T."/>
            <person name="Shiraishi A."/>
            <person name="Satake H."/>
            <person name="Nakayama K."/>
        </authorList>
    </citation>
    <scope>NUCLEOTIDE SEQUENCE</scope>
</reference>
<feature type="coiled-coil region" evidence="1">
    <location>
        <begin position="604"/>
        <end position="638"/>
    </location>
</feature>
<accession>A0A6L2N5Q4</accession>
<dbReference type="EMBL" id="BKCJ010008290">
    <property type="protein sequence ID" value="GEU81483.1"/>
    <property type="molecule type" value="Genomic_DNA"/>
</dbReference>
<proteinExistence type="predicted"/>
<comment type="caution">
    <text evidence="2">The sequence shown here is derived from an EMBL/GenBank/DDBJ whole genome shotgun (WGS) entry which is preliminary data.</text>
</comment>
<sequence length="797" mass="91589">MANLADKAILLGADNRPPMLEKDMYDSWKSRMKLYMLNRQYDRMILESVEHGPLLWPIIEEDGVTRLKKYSELSAAEAIQAGCDVKATNIILQALPSEIYALVSTHKVAKDLWEMIQMLMQGMSLTKQERECKLYNEFDKFAYRKGETLRDFYLRFSLLLNDMNMYNMKLEQFQVNTKFLNTLPPEWKFSSSETGLVVPVFQKGDDPIDAINHMMSFLTAVVTSRYPATNNQLRTSSNPRQQATINNGRVLQEEELEFLADPGTTESSSNQTVVTNNAAYQANDLDAYDSDCDEINFAKIALMANLSHYSSDNLAESNTKSTSDSNIISYSQYMNESQYNTVQNSTIPALHDDLILSVIKQLKTQVVNRTKINQDNKHEIESLKHTLSEHSKEKESLEQKITILKNDFQEEESRNIDRELALEKQALGFQNPCYLKKAQQLKPKLYDGSVIEKSNAIVIPDTEETLMLAKESLSKMIEKQNDPQMTEKKIELSAEQVFWSQYSVQTDEPNLSVTTTIVEVPKELPKFSMVNSCLKKLKSHLASFDMVVKERTTATAITKGTWGFEHTKACFRDGIIPFVKALKELFTSFDQCLIDKVTEVQTVFKQMELAVEQHHEEKHKFQNKMENVLQENDRLLTQALSVEIVNVVVHDNVTSDCLNVNVCTHCVTIESEIKKDFIKKECYETLLQQYHTLEKHCISLEVHNQLKKEIFQKNTLTSLESAPTFAEFFEINELKVQAQAKDTMILQLKEKLRSLKGDVTERNVKRKVEEIDTLNIELDHMVTKLVAENEHLKQTYK</sequence>
<evidence type="ECO:0000313" key="2">
    <source>
        <dbReference type="EMBL" id="GEU81483.1"/>
    </source>
</evidence>
<dbReference type="Pfam" id="PF14223">
    <property type="entry name" value="Retrotran_gag_2"/>
    <property type="match status" value="1"/>
</dbReference>
<name>A0A6L2N5Q4_TANCI</name>
<keyword evidence="1" id="KW-0175">Coiled coil</keyword>
<feature type="coiled-coil region" evidence="1">
    <location>
        <begin position="373"/>
        <end position="414"/>
    </location>
</feature>
<feature type="non-terminal residue" evidence="2">
    <location>
        <position position="797"/>
    </location>
</feature>
<evidence type="ECO:0000256" key="1">
    <source>
        <dbReference type="SAM" id="Coils"/>
    </source>
</evidence>
<evidence type="ECO:0008006" key="3">
    <source>
        <dbReference type="Google" id="ProtNLM"/>
    </source>
</evidence>
<dbReference type="AlphaFoldDB" id="A0A6L2N5Q4"/>
<protein>
    <recommendedName>
        <fullName evidence="3">Integrase, catalytic region, zinc finger, CCHC-type, peptidase aspartic, catalytic</fullName>
    </recommendedName>
</protein>
<gene>
    <name evidence="2" type="ORF">Tci_053461</name>
</gene>